<evidence type="ECO:0000256" key="9">
    <source>
        <dbReference type="ARBA" id="ARBA00023136"/>
    </source>
</evidence>
<evidence type="ECO:0000256" key="1">
    <source>
        <dbReference type="ARBA" id="ARBA00004413"/>
    </source>
</evidence>
<dbReference type="PANTHER" id="PTHR38786:SF1">
    <property type="entry name" value="FLAGELLAR FLIJ PROTEIN"/>
    <property type="match status" value="1"/>
</dbReference>
<comment type="subcellular location">
    <subcellularLocation>
        <location evidence="1">Cell membrane</location>
        <topology evidence="1">Peripheral membrane protein</topology>
        <orientation evidence="1">Cytoplasmic side</orientation>
    </subcellularLocation>
</comment>
<dbReference type="GO" id="GO:0003774">
    <property type="term" value="F:cytoskeletal motor activity"/>
    <property type="evidence" value="ECO:0007669"/>
    <property type="project" value="InterPro"/>
</dbReference>
<reference evidence="12" key="1">
    <citation type="journal article" date="2020" name="mSystems">
        <title>Genome- and Community-Level Interaction Insights into Carbon Utilization and Element Cycling Functions of Hydrothermarchaeota in Hydrothermal Sediment.</title>
        <authorList>
            <person name="Zhou Z."/>
            <person name="Liu Y."/>
            <person name="Xu W."/>
            <person name="Pan J."/>
            <person name="Luo Z.H."/>
            <person name="Li M."/>
        </authorList>
    </citation>
    <scope>NUCLEOTIDE SEQUENCE [LARGE SCALE GENOMIC DNA]</scope>
    <source>
        <strain evidence="12">HyVt-458</strain>
    </source>
</reference>
<feature type="region of interest" description="Disordered" evidence="11">
    <location>
        <begin position="1"/>
        <end position="21"/>
    </location>
</feature>
<keyword evidence="12" id="KW-0969">Cilium</keyword>
<dbReference type="PANTHER" id="PTHR38786">
    <property type="entry name" value="FLAGELLAR FLIJ PROTEIN"/>
    <property type="match status" value="1"/>
</dbReference>
<keyword evidence="4" id="KW-0813">Transport</keyword>
<evidence type="ECO:0000256" key="11">
    <source>
        <dbReference type="SAM" id="MobiDB-lite"/>
    </source>
</evidence>
<accession>A0A831RXF7</accession>
<keyword evidence="8" id="KW-0653">Protein transport</keyword>
<sequence>MKRQKSLHTVSRITHDSERNAAREMGHCRAEMDQQAHRLDELEYYRQQYQQQFHVASKQGLGAVQLQEYQVFLARLDTAISEQRQVLAASRRAYEEKQEQWLGLRGNAKALDKVISRRELQLSAEQNRREQAEADEHASQSVFRKSL</sequence>
<keyword evidence="5" id="KW-1003">Cell membrane</keyword>
<dbReference type="PIRSF" id="PIRSF019404">
    <property type="entry name" value="FliJ"/>
    <property type="match status" value="1"/>
</dbReference>
<feature type="compositionally biased region" description="Basic and acidic residues" evidence="11">
    <location>
        <begin position="126"/>
        <end position="138"/>
    </location>
</feature>
<evidence type="ECO:0000256" key="6">
    <source>
        <dbReference type="ARBA" id="ARBA00022500"/>
    </source>
</evidence>
<keyword evidence="12" id="KW-0966">Cell projection</keyword>
<dbReference type="GO" id="GO:0009288">
    <property type="term" value="C:bacterial-type flagellum"/>
    <property type="evidence" value="ECO:0007669"/>
    <property type="project" value="InterPro"/>
</dbReference>
<evidence type="ECO:0000256" key="5">
    <source>
        <dbReference type="ARBA" id="ARBA00022475"/>
    </source>
</evidence>
<name>A0A831RXF7_9GAMM</name>
<dbReference type="Pfam" id="PF02050">
    <property type="entry name" value="FliJ"/>
    <property type="match status" value="1"/>
</dbReference>
<dbReference type="InterPro" id="IPR012823">
    <property type="entry name" value="Flagell_FliJ"/>
</dbReference>
<keyword evidence="6" id="KW-0145">Chemotaxis</keyword>
<keyword evidence="9" id="KW-0472">Membrane</keyword>
<keyword evidence="12" id="KW-0282">Flagellum</keyword>
<dbReference type="InterPro" id="IPR053716">
    <property type="entry name" value="Flag_assembly_chemotaxis_eff"/>
</dbReference>
<dbReference type="GO" id="GO:0044781">
    <property type="term" value="P:bacterial-type flagellum organization"/>
    <property type="evidence" value="ECO:0007669"/>
    <property type="project" value="UniProtKB-KW"/>
</dbReference>
<dbReference type="GO" id="GO:0015031">
    <property type="term" value="P:protein transport"/>
    <property type="evidence" value="ECO:0007669"/>
    <property type="project" value="UniProtKB-KW"/>
</dbReference>
<evidence type="ECO:0000256" key="8">
    <source>
        <dbReference type="ARBA" id="ARBA00022927"/>
    </source>
</evidence>
<evidence type="ECO:0000256" key="4">
    <source>
        <dbReference type="ARBA" id="ARBA00022448"/>
    </source>
</evidence>
<feature type="region of interest" description="Disordered" evidence="11">
    <location>
        <begin position="126"/>
        <end position="147"/>
    </location>
</feature>
<evidence type="ECO:0000313" key="12">
    <source>
        <dbReference type="EMBL" id="HEC06990.1"/>
    </source>
</evidence>
<comment type="similarity">
    <text evidence="2">Belongs to the FliJ family.</text>
</comment>
<dbReference type="PRINTS" id="PR01004">
    <property type="entry name" value="FLGFLIJ"/>
</dbReference>
<evidence type="ECO:0000256" key="3">
    <source>
        <dbReference type="ARBA" id="ARBA00020392"/>
    </source>
</evidence>
<dbReference type="GO" id="GO:0006935">
    <property type="term" value="P:chemotaxis"/>
    <property type="evidence" value="ECO:0007669"/>
    <property type="project" value="UniProtKB-KW"/>
</dbReference>
<keyword evidence="10" id="KW-1006">Bacterial flagellum protein export</keyword>
<dbReference type="Gene3D" id="1.10.287.1700">
    <property type="match status" value="1"/>
</dbReference>
<dbReference type="InterPro" id="IPR018006">
    <property type="entry name" value="Flag_FliJ_proteobac"/>
</dbReference>
<evidence type="ECO:0000256" key="10">
    <source>
        <dbReference type="ARBA" id="ARBA00023225"/>
    </source>
</evidence>
<comment type="caution">
    <text evidence="12">The sequence shown here is derived from an EMBL/GenBank/DDBJ whole genome shotgun (WGS) entry which is preliminary data.</text>
</comment>
<dbReference type="NCBIfam" id="TIGR02473">
    <property type="entry name" value="flagell_FliJ"/>
    <property type="match status" value="1"/>
</dbReference>
<dbReference type="AlphaFoldDB" id="A0A831RXF7"/>
<dbReference type="InterPro" id="IPR052570">
    <property type="entry name" value="FliJ"/>
</dbReference>
<keyword evidence="7" id="KW-1005">Bacterial flagellum biogenesis</keyword>
<organism evidence="12">
    <name type="scientific">Thiolapillus brandeum</name>
    <dbReference type="NCBI Taxonomy" id="1076588"/>
    <lineage>
        <taxon>Bacteria</taxon>
        <taxon>Pseudomonadati</taxon>
        <taxon>Pseudomonadota</taxon>
        <taxon>Gammaproteobacteria</taxon>
        <taxon>Chromatiales</taxon>
        <taxon>Sedimenticolaceae</taxon>
        <taxon>Thiolapillus</taxon>
    </lineage>
</organism>
<evidence type="ECO:0000256" key="2">
    <source>
        <dbReference type="ARBA" id="ARBA00010004"/>
    </source>
</evidence>
<dbReference type="GO" id="GO:0005886">
    <property type="term" value="C:plasma membrane"/>
    <property type="evidence" value="ECO:0007669"/>
    <property type="project" value="UniProtKB-SubCell"/>
</dbReference>
<dbReference type="EMBL" id="DRLF01000315">
    <property type="protein sequence ID" value="HEC06990.1"/>
    <property type="molecule type" value="Genomic_DNA"/>
</dbReference>
<gene>
    <name evidence="12" type="primary">fliJ</name>
    <name evidence="12" type="ORF">ENJ12_09070</name>
</gene>
<protein>
    <recommendedName>
        <fullName evidence="3">Flagellar FliJ protein</fullName>
    </recommendedName>
</protein>
<proteinExistence type="inferred from homology"/>
<evidence type="ECO:0000256" key="7">
    <source>
        <dbReference type="ARBA" id="ARBA00022795"/>
    </source>
</evidence>
<dbReference type="Proteomes" id="UP000886339">
    <property type="component" value="Unassembled WGS sequence"/>
</dbReference>
<dbReference type="GO" id="GO:0071973">
    <property type="term" value="P:bacterial-type flagellum-dependent cell motility"/>
    <property type="evidence" value="ECO:0007669"/>
    <property type="project" value="InterPro"/>
</dbReference>